<evidence type="ECO:0000256" key="1">
    <source>
        <dbReference type="SAM" id="Phobius"/>
    </source>
</evidence>
<keyword evidence="1" id="KW-1133">Transmembrane helix</keyword>
<gene>
    <name evidence="2" type="ORF">SAMN04489796_104230</name>
</gene>
<evidence type="ECO:0000313" key="3">
    <source>
        <dbReference type="Proteomes" id="UP000199492"/>
    </source>
</evidence>
<proteinExistence type="predicted"/>
<dbReference type="EMBL" id="FNCZ01000004">
    <property type="protein sequence ID" value="SDH80408.1"/>
    <property type="molecule type" value="Genomic_DNA"/>
</dbReference>
<organism evidence="2 3">
    <name type="scientific">Winogradskyella thalassocola</name>
    <dbReference type="NCBI Taxonomy" id="262004"/>
    <lineage>
        <taxon>Bacteria</taxon>
        <taxon>Pseudomonadati</taxon>
        <taxon>Bacteroidota</taxon>
        <taxon>Flavobacteriia</taxon>
        <taxon>Flavobacteriales</taxon>
        <taxon>Flavobacteriaceae</taxon>
        <taxon>Winogradskyella</taxon>
    </lineage>
</organism>
<accession>A0A1G8FE26</accession>
<keyword evidence="1" id="KW-0812">Transmembrane</keyword>
<sequence length="53" mass="5822">MKMRKQVLIHSIAAVMFSIILYKLASFTLETSIFIALGTAILGLSYSTKGSKK</sequence>
<reference evidence="3" key="1">
    <citation type="submission" date="2016-10" db="EMBL/GenBank/DDBJ databases">
        <authorList>
            <person name="Varghese N."/>
            <person name="Submissions S."/>
        </authorList>
    </citation>
    <scope>NUCLEOTIDE SEQUENCE [LARGE SCALE GENOMIC DNA]</scope>
    <source>
        <strain evidence="3">DSM 15363</strain>
    </source>
</reference>
<feature type="transmembrane region" description="Helical" evidence="1">
    <location>
        <begin position="31"/>
        <end position="48"/>
    </location>
</feature>
<protein>
    <submittedName>
        <fullName evidence="2">Uncharacterized protein</fullName>
    </submittedName>
</protein>
<dbReference type="AlphaFoldDB" id="A0A1G8FE26"/>
<evidence type="ECO:0000313" key="2">
    <source>
        <dbReference type="EMBL" id="SDH80408.1"/>
    </source>
</evidence>
<name>A0A1G8FE26_9FLAO</name>
<feature type="transmembrane region" description="Helical" evidence="1">
    <location>
        <begin position="7"/>
        <end position="25"/>
    </location>
</feature>
<keyword evidence="1" id="KW-0472">Membrane</keyword>
<dbReference type="Proteomes" id="UP000199492">
    <property type="component" value="Unassembled WGS sequence"/>
</dbReference>
<keyword evidence="3" id="KW-1185">Reference proteome</keyword>